<gene>
    <name evidence="2" type="ORF">F5147DRAFT_840661</name>
</gene>
<dbReference type="GeneID" id="64706574"/>
<accession>A0A9P7JNC1</accession>
<comment type="caution">
    <text evidence="2">The sequence shown here is derived from an EMBL/GenBank/DDBJ whole genome shotgun (WGS) entry which is preliminary data.</text>
</comment>
<evidence type="ECO:0000313" key="3">
    <source>
        <dbReference type="Proteomes" id="UP000823399"/>
    </source>
</evidence>
<dbReference type="InterPro" id="IPR011989">
    <property type="entry name" value="ARM-like"/>
</dbReference>
<organism evidence="2 3">
    <name type="scientific">Suillus discolor</name>
    <dbReference type="NCBI Taxonomy" id="1912936"/>
    <lineage>
        <taxon>Eukaryota</taxon>
        <taxon>Fungi</taxon>
        <taxon>Dikarya</taxon>
        <taxon>Basidiomycota</taxon>
        <taxon>Agaricomycotina</taxon>
        <taxon>Agaricomycetes</taxon>
        <taxon>Agaricomycetidae</taxon>
        <taxon>Boletales</taxon>
        <taxon>Suillineae</taxon>
        <taxon>Suillaceae</taxon>
        <taxon>Suillus</taxon>
    </lineage>
</organism>
<dbReference type="AlphaFoldDB" id="A0A9P7JNC1"/>
<dbReference type="Gene3D" id="1.25.10.10">
    <property type="entry name" value="Leucine-rich Repeat Variant"/>
    <property type="match status" value="3"/>
</dbReference>
<dbReference type="OrthoDB" id="538223at2759"/>
<dbReference type="RefSeq" id="XP_041286840.1">
    <property type="nucleotide sequence ID" value="XM_041444315.1"/>
</dbReference>
<dbReference type="EMBL" id="JABBWM010000091">
    <property type="protein sequence ID" value="KAG2092315.1"/>
    <property type="molecule type" value="Genomic_DNA"/>
</dbReference>
<dbReference type="Proteomes" id="UP000823399">
    <property type="component" value="Unassembled WGS sequence"/>
</dbReference>
<name>A0A9P7JNC1_9AGAM</name>
<dbReference type="InterPro" id="IPR018712">
    <property type="entry name" value="Tle1-like_cat"/>
</dbReference>
<dbReference type="PANTHER" id="PTHR33840:SF2">
    <property type="entry name" value="TLE1 PHOSPHOLIPASE DOMAIN-CONTAINING PROTEIN"/>
    <property type="match status" value="1"/>
</dbReference>
<dbReference type="SUPFAM" id="SSF48371">
    <property type="entry name" value="ARM repeat"/>
    <property type="match status" value="1"/>
</dbReference>
<proteinExistence type="predicted"/>
<feature type="domain" description="T6SS Phospholipase effector Tle1-like catalytic" evidence="1">
    <location>
        <begin position="88"/>
        <end position="219"/>
    </location>
</feature>
<dbReference type="PANTHER" id="PTHR33840">
    <property type="match status" value="1"/>
</dbReference>
<evidence type="ECO:0000313" key="2">
    <source>
        <dbReference type="EMBL" id="KAG2092315.1"/>
    </source>
</evidence>
<keyword evidence="3" id="KW-1185">Reference proteome</keyword>
<reference evidence="2" key="1">
    <citation type="journal article" date="2020" name="New Phytol.">
        <title>Comparative genomics reveals dynamic genome evolution in host specialist ectomycorrhizal fungi.</title>
        <authorList>
            <person name="Lofgren L.A."/>
            <person name="Nguyen N.H."/>
            <person name="Vilgalys R."/>
            <person name="Ruytinx J."/>
            <person name="Liao H.L."/>
            <person name="Branco S."/>
            <person name="Kuo A."/>
            <person name="LaButti K."/>
            <person name="Lipzen A."/>
            <person name="Andreopoulos W."/>
            <person name="Pangilinan J."/>
            <person name="Riley R."/>
            <person name="Hundley H."/>
            <person name="Na H."/>
            <person name="Barry K."/>
            <person name="Grigoriev I.V."/>
            <person name="Stajich J.E."/>
            <person name="Kennedy P.G."/>
        </authorList>
    </citation>
    <scope>NUCLEOTIDE SEQUENCE</scope>
    <source>
        <strain evidence="2">FC423</strain>
    </source>
</reference>
<sequence>MSSKKLIKLTTLTDRRSYLNDFSVISDVRMENSIGYVPEIIYIYILVFDTPISTPSYRLVKNTLKTCQKLQRQKLGSFSRSPIPDVILPGNSEQIPFAFELYSKINENASKRKSRRRHAWASELAETFKSTFCRSHVHIHFIAVWDTVSSVGVVRGKTLPSTTDGDHHMCYFRHALALDERRVKFLPEYIHGSHSDIGGGNRLNEKLQSGDIPLLWMRKEAVEAGLRMKPTEVVWKMDDLQKRMYESLRSMWWLLEFAPVKRVVYGTRDSHAFGLHRGAPRVILPGQKIHASVLFKGNYRAKAKFWKDFDVWPELLYWNDPASQRRLSKLGQLWEKDIFDESTVPSLLRDIQLHGVECFDAVDRLVFMASFEQGRAAIKESDSWESQLNKLVRYSDDPKVCVSPTVALSELLPKLDAEYFQKAAADVLKMLDSRDDIDRIRACRALPALIKHAAVGNEILNEATLQRVLALGGVSETKSLMVQIYVSQTLSLLSSYDLYRPAVTEKAAKGITDVLGSQHEEILVAALRILAALVHDERAQAEVLDLIPTLIKHLKQHDFYISPPVGNVICAYARHDTFRDRLFDPGCGFIALLVDMLEHRLTDIEDPAIQILGQLASHIDVQTDLIQRRFIEKLVSLMKSRKHETSSRAILAMLSILRHPYIRLKAIEEGVVVTLVNRLKHRKNCLLVAYAFSRILDYDNIRTAMIDPSAHDYIISAVKEGLFNVTVENEPGKEVLGRLMHNDELRATILKAHTTAALCTMFKKGDPTLNHAAFDFLDIISNYPDGKELIRETKIAIFRAIVAALDHQKWDSQRNAATALHTLVGIQDSSFEREFVTQEFRSVILEEISQILKLLVHDRSYCVVGGAAALLALSDDGMLHRTIGAS</sequence>
<protein>
    <submittedName>
        <fullName evidence="2">Armadillo-type protein</fullName>
    </submittedName>
</protein>
<evidence type="ECO:0000259" key="1">
    <source>
        <dbReference type="Pfam" id="PF09994"/>
    </source>
</evidence>
<dbReference type="Pfam" id="PF09994">
    <property type="entry name" value="T6SS_Tle1-like_cat"/>
    <property type="match status" value="1"/>
</dbReference>
<dbReference type="InterPro" id="IPR016024">
    <property type="entry name" value="ARM-type_fold"/>
</dbReference>